<dbReference type="InterPro" id="IPR012677">
    <property type="entry name" value="Nucleotide-bd_a/b_plait_sf"/>
</dbReference>
<sequence length="392" mass="45985">MNKIRAIQALNQKEIENGISPNASWHVDYRDTAFVYFGGLPLELSEGDIITIFSQFGEPVFIKLARDKETGKSRGFGWLKYEDQRSTDLAVDNLGGATIGGRMISVDHARYKFRDDEDPDEGKIDWETMQRQAGQSAETDLSETGNEDEDGTDTEGRRHRPMLKEEKELALLIQEHDDEDPMKEFLIEEKKKEIEEALALQKSNGGRSDRDKERRHKRYKSSRRDGNDGRSTRDKDRDKDRDRKSKRDREPARDSHRSRRDADGDVDMDSNYKRSEREKRSKRRERSPDTRHTNYNDSYRLDSDKERHRHPSSSNKASRDSRSTRDRGRDRQQDTSHERSSGKKDLNKRHGHDSHSNQDRNRDRSPRRRTDSERDRNSDAIRCRHETRSRSP</sequence>
<feature type="compositionally biased region" description="Basic and acidic residues" evidence="3">
    <location>
        <begin position="286"/>
        <end position="306"/>
    </location>
</feature>
<keyword evidence="6" id="KW-1185">Reference proteome</keyword>
<dbReference type="Proteomes" id="UP000222788">
    <property type="component" value="Unassembled WGS sequence"/>
</dbReference>
<reference evidence="5 6" key="2">
    <citation type="journal article" date="2013" name="IMA Fungus">
        <title>IMA Genome-F 1: Ceratocystis fimbriata: Draft nuclear genome sequence for the plant pathogen, Ceratocystis fimbriata.</title>
        <authorList>
            <person name="Wilken P.M."/>
            <person name="Steenkamp E.T."/>
            <person name="Wingfield M.J."/>
            <person name="de Beer Z.W."/>
            <person name="Wingfield B.D."/>
        </authorList>
    </citation>
    <scope>NUCLEOTIDE SEQUENCE [LARGE SCALE GENOMIC DNA]</scope>
    <source>
        <strain evidence="5 6">CBS 114723</strain>
    </source>
</reference>
<feature type="compositionally biased region" description="Basic and acidic residues" evidence="3">
    <location>
        <begin position="353"/>
        <end position="392"/>
    </location>
</feature>
<dbReference type="InterPro" id="IPR051847">
    <property type="entry name" value="RNA_proc/Spliceosome_comp"/>
</dbReference>
<name>A0A2C5XAF7_9PEZI</name>
<proteinExistence type="predicted"/>
<feature type="region of interest" description="Disordered" evidence="3">
    <location>
        <begin position="130"/>
        <end position="164"/>
    </location>
</feature>
<keyword evidence="1 2" id="KW-0694">RNA-binding</keyword>
<evidence type="ECO:0000256" key="3">
    <source>
        <dbReference type="SAM" id="MobiDB-lite"/>
    </source>
</evidence>
<dbReference type="PROSITE" id="PS50102">
    <property type="entry name" value="RRM"/>
    <property type="match status" value="1"/>
</dbReference>
<dbReference type="PANTHER" id="PTHR45880:SF1">
    <property type="entry name" value="RNA-BINDING MOTIF PROTEIN, X-LINKED 2"/>
    <property type="match status" value="1"/>
</dbReference>
<dbReference type="GO" id="GO:0000398">
    <property type="term" value="P:mRNA splicing, via spliceosome"/>
    <property type="evidence" value="ECO:0007669"/>
    <property type="project" value="InterPro"/>
</dbReference>
<feature type="compositionally biased region" description="Polar residues" evidence="3">
    <location>
        <begin position="130"/>
        <end position="144"/>
    </location>
</feature>
<evidence type="ECO:0000313" key="5">
    <source>
        <dbReference type="EMBL" id="PHH54376.1"/>
    </source>
</evidence>
<feature type="compositionally biased region" description="Basic and acidic residues" evidence="3">
    <location>
        <begin position="270"/>
        <end position="279"/>
    </location>
</feature>
<feature type="compositionally biased region" description="Basic and acidic residues" evidence="3">
    <location>
        <begin position="317"/>
        <end position="345"/>
    </location>
</feature>
<feature type="domain" description="RRM" evidence="4">
    <location>
        <begin position="33"/>
        <end position="111"/>
    </location>
</feature>
<reference evidence="5 6" key="1">
    <citation type="journal article" date="2013" name="Fungal Biol.">
        <title>Analysis of microsatellite markers in the genome of the plant pathogen Ceratocystis fimbriata.</title>
        <authorList>
            <person name="Simpson M.C."/>
            <person name="Wilken P.M."/>
            <person name="Coetzee M.P."/>
            <person name="Wingfield M.J."/>
            <person name="Wingfield B.D."/>
        </authorList>
    </citation>
    <scope>NUCLEOTIDE SEQUENCE [LARGE SCALE GENOMIC DNA]</scope>
    <source>
        <strain evidence="5 6">CBS 114723</strain>
    </source>
</reference>
<dbReference type="GO" id="GO:0071011">
    <property type="term" value="C:precatalytic spliceosome"/>
    <property type="evidence" value="ECO:0007669"/>
    <property type="project" value="TreeGrafter"/>
</dbReference>
<dbReference type="GO" id="GO:0005686">
    <property type="term" value="C:U2 snRNP"/>
    <property type="evidence" value="ECO:0007669"/>
    <property type="project" value="TreeGrafter"/>
</dbReference>
<dbReference type="CDD" id="cd12411">
    <property type="entry name" value="RRM_ist3_like"/>
    <property type="match status" value="1"/>
</dbReference>
<dbReference type="STRING" id="1035309.A0A2C5XAF7"/>
<evidence type="ECO:0000259" key="4">
    <source>
        <dbReference type="PROSITE" id="PS50102"/>
    </source>
</evidence>
<dbReference type="SMART" id="SM00360">
    <property type="entry name" value="RRM"/>
    <property type="match status" value="1"/>
</dbReference>
<evidence type="ECO:0000256" key="2">
    <source>
        <dbReference type="PROSITE-ProRule" id="PRU00176"/>
    </source>
</evidence>
<dbReference type="PANTHER" id="PTHR45880">
    <property type="entry name" value="RNA-BINDING MOTIF PROTEIN, X-LINKED 2"/>
    <property type="match status" value="1"/>
</dbReference>
<dbReference type="EMBL" id="APWK03000028">
    <property type="protein sequence ID" value="PHH54376.1"/>
    <property type="molecule type" value="Genomic_DNA"/>
</dbReference>
<comment type="caution">
    <text evidence="5">The sequence shown here is derived from an EMBL/GenBank/DDBJ whole genome shotgun (WGS) entry which is preliminary data.</text>
</comment>
<dbReference type="SUPFAM" id="SSF54928">
    <property type="entry name" value="RNA-binding domain, RBD"/>
    <property type="match status" value="1"/>
</dbReference>
<gene>
    <name evidence="5" type="primary">Rbmx2</name>
    <name evidence="5" type="ORF">CFIMG_000627RA</name>
</gene>
<dbReference type="OrthoDB" id="2573941at2759"/>
<evidence type="ECO:0000313" key="6">
    <source>
        <dbReference type="Proteomes" id="UP000222788"/>
    </source>
</evidence>
<accession>A0A2C5XAF7</accession>
<feature type="region of interest" description="Disordered" evidence="3">
    <location>
        <begin position="197"/>
        <end position="392"/>
    </location>
</feature>
<evidence type="ECO:0000256" key="1">
    <source>
        <dbReference type="ARBA" id="ARBA00022884"/>
    </source>
</evidence>
<dbReference type="GO" id="GO:0071013">
    <property type="term" value="C:catalytic step 2 spliceosome"/>
    <property type="evidence" value="ECO:0007669"/>
    <property type="project" value="TreeGrafter"/>
</dbReference>
<dbReference type="GO" id="GO:0003723">
    <property type="term" value="F:RNA binding"/>
    <property type="evidence" value="ECO:0007669"/>
    <property type="project" value="UniProtKB-UniRule"/>
</dbReference>
<organism evidence="5 6">
    <name type="scientific">Ceratocystis fimbriata CBS 114723</name>
    <dbReference type="NCBI Taxonomy" id="1035309"/>
    <lineage>
        <taxon>Eukaryota</taxon>
        <taxon>Fungi</taxon>
        <taxon>Dikarya</taxon>
        <taxon>Ascomycota</taxon>
        <taxon>Pezizomycotina</taxon>
        <taxon>Sordariomycetes</taxon>
        <taxon>Hypocreomycetidae</taxon>
        <taxon>Microascales</taxon>
        <taxon>Ceratocystidaceae</taxon>
        <taxon>Ceratocystis</taxon>
    </lineage>
</organism>
<dbReference type="Pfam" id="PF00076">
    <property type="entry name" value="RRM_1"/>
    <property type="match status" value="1"/>
</dbReference>
<dbReference type="AlphaFoldDB" id="A0A2C5XAF7"/>
<dbReference type="InterPro" id="IPR035979">
    <property type="entry name" value="RBD_domain_sf"/>
</dbReference>
<feature type="compositionally biased region" description="Basic and acidic residues" evidence="3">
    <location>
        <begin position="222"/>
        <end position="263"/>
    </location>
</feature>
<dbReference type="Gene3D" id="3.30.70.330">
    <property type="match status" value="1"/>
</dbReference>
<dbReference type="InterPro" id="IPR045844">
    <property type="entry name" value="RRM_Ist3-like"/>
</dbReference>
<protein>
    <submittedName>
        <fullName evidence="5">RNA-binding motif protein, X-linked 2</fullName>
    </submittedName>
</protein>
<dbReference type="InterPro" id="IPR000504">
    <property type="entry name" value="RRM_dom"/>
</dbReference>